<keyword evidence="2" id="KW-1185">Reference proteome</keyword>
<dbReference type="EMBL" id="CM009297">
    <property type="protein sequence ID" value="KAI9390092.1"/>
    <property type="molecule type" value="Genomic_DNA"/>
</dbReference>
<proteinExistence type="predicted"/>
<dbReference type="Proteomes" id="UP000006729">
    <property type="component" value="Chromosome 8"/>
</dbReference>
<sequence>MGSKFAAMLFIFMIFMAISLPPIYAGTPCTQPHPPSYPHPPPPNPPYSSSPKTTNHEASTASWRPLTFQETTIATSSTTTNYNKSPASDNTSSNSTTYNKPSCDNTTTFFKLPSISTWFWWSSIWRRWWWWRRRRRWWWGWRGGSIPGVNPPPTTQPTCPINALKLGACVDVLGGLVHVGLGNPVENVCCPVLKGLLELEAAICLCTSKGLSSLTSPFSFL</sequence>
<reference evidence="1 2" key="1">
    <citation type="journal article" date="2006" name="Science">
        <title>The genome of black cottonwood, Populus trichocarpa (Torr. &amp; Gray).</title>
        <authorList>
            <person name="Tuskan G.A."/>
            <person name="Difazio S."/>
            <person name="Jansson S."/>
            <person name="Bohlmann J."/>
            <person name="Grigoriev I."/>
            <person name="Hellsten U."/>
            <person name="Putnam N."/>
            <person name="Ralph S."/>
            <person name="Rombauts S."/>
            <person name="Salamov A."/>
            <person name="Schein J."/>
            <person name="Sterck L."/>
            <person name="Aerts A."/>
            <person name="Bhalerao R.R."/>
            <person name="Bhalerao R.P."/>
            <person name="Blaudez D."/>
            <person name="Boerjan W."/>
            <person name="Brun A."/>
            <person name="Brunner A."/>
            <person name="Busov V."/>
            <person name="Campbell M."/>
            <person name="Carlson J."/>
            <person name="Chalot M."/>
            <person name="Chapman J."/>
            <person name="Chen G.L."/>
            <person name="Cooper D."/>
            <person name="Coutinho P.M."/>
            <person name="Couturier J."/>
            <person name="Covert S."/>
            <person name="Cronk Q."/>
            <person name="Cunningham R."/>
            <person name="Davis J."/>
            <person name="Degroeve S."/>
            <person name="Dejardin A."/>
            <person name="Depamphilis C."/>
            <person name="Detter J."/>
            <person name="Dirks B."/>
            <person name="Dubchak I."/>
            <person name="Duplessis S."/>
            <person name="Ehlting J."/>
            <person name="Ellis B."/>
            <person name="Gendler K."/>
            <person name="Goodstein D."/>
            <person name="Gribskov M."/>
            <person name="Grimwood J."/>
            <person name="Groover A."/>
            <person name="Gunter L."/>
            <person name="Hamberger B."/>
            <person name="Heinze B."/>
            <person name="Helariutta Y."/>
            <person name="Henrissat B."/>
            <person name="Holligan D."/>
            <person name="Holt R."/>
            <person name="Huang W."/>
            <person name="Islam-Faridi N."/>
            <person name="Jones S."/>
            <person name="Jones-Rhoades M."/>
            <person name="Jorgensen R."/>
            <person name="Joshi C."/>
            <person name="Kangasjarvi J."/>
            <person name="Karlsson J."/>
            <person name="Kelleher C."/>
            <person name="Kirkpatrick R."/>
            <person name="Kirst M."/>
            <person name="Kohler A."/>
            <person name="Kalluri U."/>
            <person name="Larimer F."/>
            <person name="Leebens-Mack J."/>
            <person name="Leple J.C."/>
            <person name="Locascio P."/>
            <person name="Lou Y."/>
            <person name="Lucas S."/>
            <person name="Martin F."/>
            <person name="Montanini B."/>
            <person name="Napoli C."/>
            <person name="Nelson D.R."/>
            <person name="Nelson C."/>
            <person name="Nieminen K."/>
            <person name="Nilsson O."/>
            <person name="Pereda V."/>
            <person name="Peter G."/>
            <person name="Philippe R."/>
            <person name="Pilate G."/>
            <person name="Poliakov A."/>
            <person name="Razumovskaya J."/>
            <person name="Richardson P."/>
            <person name="Rinaldi C."/>
            <person name="Ritland K."/>
            <person name="Rouze P."/>
            <person name="Ryaboy D."/>
            <person name="Schmutz J."/>
            <person name="Schrader J."/>
            <person name="Segerman B."/>
            <person name="Shin H."/>
            <person name="Siddiqui A."/>
            <person name="Sterky F."/>
            <person name="Terry A."/>
            <person name="Tsai C.J."/>
            <person name="Uberbacher E."/>
            <person name="Unneberg P."/>
            <person name="Vahala J."/>
            <person name="Wall K."/>
            <person name="Wessler S."/>
            <person name="Yang G."/>
            <person name="Yin T."/>
            <person name="Douglas C."/>
            <person name="Marra M."/>
            <person name="Sandberg G."/>
            <person name="Van de Peer Y."/>
            <person name="Rokhsar D."/>
        </authorList>
    </citation>
    <scope>NUCLEOTIDE SEQUENCE [LARGE SCALE GENOMIC DNA]</scope>
    <source>
        <strain evidence="2">cv. Nisqually</strain>
    </source>
</reference>
<name>A0ACC0SLJ5_POPTR</name>
<organism evidence="1 2">
    <name type="scientific">Populus trichocarpa</name>
    <name type="common">Western balsam poplar</name>
    <name type="synonym">Populus balsamifera subsp. trichocarpa</name>
    <dbReference type="NCBI Taxonomy" id="3694"/>
    <lineage>
        <taxon>Eukaryota</taxon>
        <taxon>Viridiplantae</taxon>
        <taxon>Streptophyta</taxon>
        <taxon>Embryophyta</taxon>
        <taxon>Tracheophyta</taxon>
        <taxon>Spermatophyta</taxon>
        <taxon>Magnoliopsida</taxon>
        <taxon>eudicotyledons</taxon>
        <taxon>Gunneridae</taxon>
        <taxon>Pentapetalae</taxon>
        <taxon>rosids</taxon>
        <taxon>fabids</taxon>
        <taxon>Malpighiales</taxon>
        <taxon>Salicaceae</taxon>
        <taxon>Saliceae</taxon>
        <taxon>Populus</taxon>
    </lineage>
</organism>
<evidence type="ECO:0000313" key="2">
    <source>
        <dbReference type="Proteomes" id="UP000006729"/>
    </source>
</evidence>
<evidence type="ECO:0000313" key="1">
    <source>
        <dbReference type="EMBL" id="KAI9390092.1"/>
    </source>
</evidence>
<accession>A0ACC0SLJ5</accession>
<comment type="caution">
    <text evidence="1">The sequence shown here is derived from an EMBL/GenBank/DDBJ whole genome shotgun (WGS) entry which is preliminary data.</text>
</comment>
<gene>
    <name evidence="1" type="ORF">POPTR_008G135860v4</name>
</gene>
<protein>
    <submittedName>
        <fullName evidence="1">Uncharacterized protein</fullName>
    </submittedName>
</protein>